<dbReference type="InterPro" id="IPR050086">
    <property type="entry name" value="MetN_ABC_transporter-like"/>
</dbReference>
<dbReference type="FunFam" id="3.40.50.300:FF:000020">
    <property type="entry name" value="Amino acid ABC transporter ATP-binding component"/>
    <property type="match status" value="1"/>
</dbReference>
<evidence type="ECO:0000256" key="6">
    <source>
        <dbReference type="ARBA" id="ARBA00022840"/>
    </source>
</evidence>
<dbReference type="InterPro" id="IPR003593">
    <property type="entry name" value="AAA+_ATPase"/>
</dbReference>
<keyword evidence="7" id="KW-0029">Amino-acid transport</keyword>
<gene>
    <name evidence="12" type="ORF">CGZ94_16620</name>
</gene>
<comment type="caution">
    <text evidence="12">The sequence shown here is derived from an EMBL/GenBank/DDBJ whole genome shotgun (WGS) entry which is preliminary data.</text>
</comment>
<evidence type="ECO:0000313" key="12">
    <source>
        <dbReference type="EMBL" id="OYO10767.1"/>
    </source>
</evidence>
<dbReference type="Gene3D" id="3.40.50.300">
    <property type="entry name" value="P-loop containing nucleotide triphosphate hydrolases"/>
    <property type="match status" value="1"/>
</dbReference>
<dbReference type="CDD" id="cd03262">
    <property type="entry name" value="ABC_HisP_GlnQ"/>
    <property type="match status" value="1"/>
</dbReference>
<dbReference type="GO" id="GO:0005524">
    <property type="term" value="F:ATP binding"/>
    <property type="evidence" value="ECO:0007669"/>
    <property type="project" value="UniProtKB-KW"/>
</dbReference>
<dbReference type="PROSITE" id="PS50893">
    <property type="entry name" value="ABC_TRANSPORTER_2"/>
    <property type="match status" value="1"/>
</dbReference>
<dbReference type="EMBL" id="NMVO01000016">
    <property type="protein sequence ID" value="OYO10767.1"/>
    <property type="molecule type" value="Genomic_DNA"/>
</dbReference>
<keyword evidence="8" id="KW-0472">Membrane</keyword>
<dbReference type="PROSITE" id="PS00211">
    <property type="entry name" value="ABC_TRANSPORTER_1"/>
    <property type="match status" value="1"/>
</dbReference>
<protein>
    <recommendedName>
        <fullName evidence="9">ABC-type polar-amino-acid transporter</fullName>
        <ecNumber evidence="9">7.4.2.1</ecNumber>
    </recommendedName>
</protein>
<comment type="similarity">
    <text evidence="2">Belongs to the ABC transporter superfamily.</text>
</comment>
<evidence type="ECO:0000256" key="10">
    <source>
        <dbReference type="ARBA" id="ARBA00047624"/>
    </source>
</evidence>
<evidence type="ECO:0000256" key="3">
    <source>
        <dbReference type="ARBA" id="ARBA00022448"/>
    </source>
</evidence>
<feature type="domain" description="ABC transporter" evidence="11">
    <location>
        <begin position="18"/>
        <end position="252"/>
    </location>
</feature>
<dbReference type="PANTHER" id="PTHR43166">
    <property type="entry name" value="AMINO ACID IMPORT ATP-BINDING PROTEIN"/>
    <property type="match status" value="1"/>
</dbReference>
<comment type="subcellular location">
    <subcellularLocation>
        <location evidence="1">Cell membrane</location>
        <topology evidence="1">Peripheral membrane protein</topology>
    </subcellularLocation>
</comment>
<dbReference type="InterPro" id="IPR027417">
    <property type="entry name" value="P-loop_NTPase"/>
</dbReference>
<dbReference type="GO" id="GO:0015426">
    <property type="term" value="F:ATPase-coupled polar amino acid-transporter activity"/>
    <property type="evidence" value="ECO:0007669"/>
    <property type="project" value="UniProtKB-EC"/>
</dbReference>
<dbReference type="AlphaFoldDB" id="A0A255G4B3"/>
<dbReference type="GO" id="GO:0005886">
    <property type="term" value="C:plasma membrane"/>
    <property type="evidence" value="ECO:0007669"/>
    <property type="project" value="UniProtKB-SubCell"/>
</dbReference>
<proteinExistence type="inferred from homology"/>
<dbReference type="GO" id="GO:0016887">
    <property type="term" value="F:ATP hydrolysis activity"/>
    <property type="evidence" value="ECO:0007669"/>
    <property type="project" value="InterPro"/>
</dbReference>
<evidence type="ECO:0000256" key="4">
    <source>
        <dbReference type="ARBA" id="ARBA00022475"/>
    </source>
</evidence>
<dbReference type="InterPro" id="IPR003439">
    <property type="entry name" value="ABC_transporter-like_ATP-bd"/>
</dbReference>
<dbReference type="InterPro" id="IPR030679">
    <property type="entry name" value="ABC_ATPase_HisP-typ"/>
</dbReference>
<evidence type="ECO:0000256" key="5">
    <source>
        <dbReference type="ARBA" id="ARBA00022741"/>
    </source>
</evidence>
<dbReference type="SUPFAM" id="SSF52540">
    <property type="entry name" value="P-loop containing nucleoside triphosphate hydrolases"/>
    <property type="match status" value="1"/>
</dbReference>
<organism evidence="12 13">
    <name type="scientific">Enemella evansiae</name>
    <dbReference type="NCBI Taxonomy" id="2016499"/>
    <lineage>
        <taxon>Bacteria</taxon>
        <taxon>Bacillati</taxon>
        <taxon>Actinomycetota</taxon>
        <taxon>Actinomycetes</taxon>
        <taxon>Propionibacteriales</taxon>
        <taxon>Propionibacteriaceae</taxon>
        <taxon>Enemella</taxon>
    </lineage>
</organism>
<evidence type="ECO:0000256" key="2">
    <source>
        <dbReference type="ARBA" id="ARBA00005417"/>
    </source>
</evidence>
<evidence type="ECO:0000313" key="13">
    <source>
        <dbReference type="Proteomes" id="UP000215896"/>
    </source>
</evidence>
<evidence type="ECO:0000256" key="9">
    <source>
        <dbReference type="ARBA" id="ARBA00038850"/>
    </source>
</evidence>
<evidence type="ECO:0000256" key="7">
    <source>
        <dbReference type="ARBA" id="ARBA00022970"/>
    </source>
</evidence>
<dbReference type="EC" id="7.4.2.1" evidence="9"/>
<accession>A0A255G4B3</accession>
<dbReference type="Pfam" id="PF00005">
    <property type="entry name" value="ABC_tran"/>
    <property type="match status" value="1"/>
</dbReference>
<reference evidence="12 13" key="1">
    <citation type="submission" date="2017-07" db="EMBL/GenBank/DDBJ databases">
        <title>Draft whole genome sequences of clinical Proprionibacteriaceae strains.</title>
        <authorList>
            <person name="Bernier A.-M."/>
            <person name="Bernard K."/>
            <person name="Domingo M.-C."/>
        </authorList>
    </citation>
    <scope>NUCLEOTIDE SEQUENCE [LARGE SCALE GENOMIC DNA]</scope>
    <source>
        <strain evidence="12 13">NML 030167</strain>
    </source>
</reference>
<evidence type="ECO:0000256" key="1">
    <source>
        <dbReference type="ARBA" id="ARBA00004202"/>
    </source>
</evidence>
<dbReference type="InterPro" id="IPR017871">
    <property type="entry name" value="ABC_transporter-like_CS"/>
</dbReference>
<keyword evidence="3" id="KW-0813">Transport</keyword>
<dbReference type="PANTHER" id="PTHR43166:SF9">
    <property type="entry name" value="GLUTAMATE_ASPARTATE IMPORT ATP-BINDING PROTEIN GLTL"/>
    <property type="match status" value="1"/>
</dbReference>
<dbReference type="PIRSF" id="PIRSF039085">
    <property type="entry name" value="ABC_ATPase_HisP"/>
    <property type="match status" value="1"/>
</dbReference>
<sequence length="258" mass="28143">MSEEAVTNPGPEQTGNIVEMRQVTKKFGETVVFSDVDLDVAAGEVVVLVGPSGAGKSTLLRCVNGLERITSGTIEVAGEELRYQEKTLNHLRSRVGMVFQQFNLFPHMNVLHNITVAQREVLGRSQDEAVATARRMLDHVGMSHKEDAYPASLSGGQAQRVAIARALAMDPAMMLFDEPTSALDPELVNEVLSVMRDLADEGMTMMCVTHEMRFARRVADRIVLIADQGIAEEGAPDAFLDDPKSERGKEFLASLSEG</sequence>
<comment type="catalytic activity">
    <reaction evidence="10">
        <text>a polar amino acid(out) + ATP + H2O = a polar amino acid(in) + ADP + phosphate + H(+)</text>
        <dbReference type="Rhea" id="RHEA:14673"/>
        <dbReference type="ChEBI" id="CHEBI:15377"/>
        <dbReference type="ChEBI" id="CHEBI:15378"/>
        <dbReference type="ChEBI" id="CHEBI:30616"/>
        <dbReference type="ChEBI" id="CHEBI:43474"/>
        <dbReference type="ChEBI" id="CHEBI:62031"/>
        <dbReference type="ChEBI" id="CHEBI:456216"/>
        <dbReference type="EC" id="7.4.2.1"/>
    </reaction>
    <physiologicalReaction direction="left-to-right" evidence="10">
        <dbReference type="Rhea" id="RHEA:14674"/>
    </physiologicalReaction>
</comment>
<keyword evidence="6 12" id="KW-0067">ATP-binding</keyword>
<dbReference type="Proteomes" id="UP000215896">
    <property type="component" value="Unassembled WGS sequence"/>
</dbReference>
<evidence type="ECO:0000259" key="11">
    <source>
        <dbReference type="PROSITE" id="PS50893"/>
    </source>
</evidence>
<name>A0A255G4B3_9ACTN</name>
<keyword evidence="5" id="KW-0547">Nucleotide-binding</keyword>
<dbReference type="SMART" id="SM00382">
    <property type="entry name" value="AAA"/>
    <property type="match status" value="1"/>
</dbReference>
<keyword evidence="13" id="KW-1185">Reference proteome</keyword>
<evidence type="ECO:0000256" key="8">
    <source>
        <dbReference type="ARBA" id="ARBA00023136"/>
    </source>
</evidence>
<keyword evidence="4" id="KW-1003">Cell membrane</keyword>